<dbReference type="EMBL" id="CAUYUJ010003253">
    <property type="protein sequence ID" value="CAK0804531.1"/>
    <property type="molecule type" value="Genomic_DNA"/>
</dbReference>
<evidence type="ECO:0000256" key="1">
    <source>
        <dbReference type="SAM" id="MobiDB-lite"/>
    </source>
</evidence>
<proteinExistence type="predicted"/>
<name>A0ABN9QF03_9DINO</name>
<feature type="compositionally biased region" description="Basic and acidic residues" evidence="1">
    <location>
        <begin position="103"/>
        <end position="113"/>
    </location>
</feature>
<feature type="region of interest" description="Disordered" evidence="1">
    <location>
        <begin position="1"/>
        <end position="115"/>
    </location>
</feature>
<feature type="compositionally biased region" description="Basic and acidic residues" evidence="1">
    <location>
        <begin position="69"/>
        <end position="78"/>
    </location>
</feature>
<evidence type="ECO:0000313" key="3">
    <source>
        <dbReference type="Proteomes" id="UP001189429"/>
    </source>
</evidence>
<accession>A0ABN9QF03</accession>
<feature type="compositionally biased region" description="Basic residues" evidence="1">
    <location>
        <begin position="42"/>
        <end position="54"/>
    </location>
</feature>
<sequence length="291" mass="31540">RPAARSGVGSPRQAADPGRGSSWQSFWVGRQRAPPRGSQDRRAHRPPCRRHRRREAAAFPPLRGHREHGRTDDAEGGPRCRAVRPGDFPGAPAVGFRSCGRAGADRDEREGPGKARGRICCTAAEGSGPPGTCSPAVRCRRRRSCRGRCSRTATGSPLAAWLAPFSTAPCARRPRWASACTSSIEGETPERYTVSRRDRASPLACVKASCSSSWKWWPCRSTAWNCRASALSWSPVGRPHAFATRSGPDSTKLKSPAIVVRARSRCRRDPAKACTYSCLRCRVSPSLPAGS</sequence>
<protein>
    <submittedName>
        <fullName evidence="2">Uncharacterized protein</fullName>
    </submittedName>
</protein>
<dbReference type="Proteomes" id="UP001189429">
    <property type="component" value="Unassembled WGS sequence"/>
</dbReference>
<organism evidence="2 3">
    <name type="scientific">Prorocentrum cordatum</name>
    <dbReference type="NCBI Taxonomy" id="2364126"/>
    <lineage>
        <taxon>Eukaryota</taxon>
        <taxon>Sar</taxon>
        <taxon>Alveolata</taxon>
        <taxon>Dinophyceae</taxon>
        <taxon>Prorocentrales</taxon>
        <taxon>Prorocentraceae</taxon>
        <taxon>Prorocentrum</taxon>
    </lineage>
</organism>
<comment type="caution">
    <text evidence="2">The sequence shown here is derived from an EMBL/GenBank/DDBJ whole genome shotgun (WGS) entry which is preliminary data.</text>
</comment>
<gene>
    <name evidence="2" type="ORF">PCOR1329_LOCUS11296</name>
</gene>
<evidence type="ECO:0000313" key="2">
    <source>
        <dbReference type="EMBL" id="CAK0804531.1"/>
    </source>
</evidence>
<feature type="non-terminal residue" evidence="2">
    <location>
        <position position="1"/>
    </location>
</feature>
<keyword evidence="3" id="KW-1185">Reference proteome</keyword>
<reference evidence="2" key="1">
    <citation type="submission" date="2023-10" db="EMBL/GenBank/DDBJ databases">
        <authorList>
            <person name="Chen Y."/>
            <person name="Shah S."/>
            <person name="Dougan E. K."/>
            <person name="Thang M."/>
            <person name="Chan C."/>
        </authorList>
    </citation>
    <scope>NUCLEOTIDE SEQUENCE [LARGE SCALE GENOMIC DNA]</scope>
</reference>